<dbReference type="EMBL" id="JAQZHK010000008">
    <property type="protein sequence ID" value="MDY3513394.1"/>
    <property type="molecule type" value="Genomic_DNA"/>
</dbReference>
<comment type="caution">
    <text evidence="1">The sequence shown here is derived from an EMBL/GenBank/DDBJ whole genome shotgun (WGS) entry which is preliminary data.</text>
</comment>
<sequence length="627" mass="68486">MKTKTTKLSVLAFLGLGLVVYGQSGKVGVNTSSPQATLDIQPTAKNGDVTATTNEGILAPKLSKTRVASIATPVEGTLVYVIDDTSKTKGAISDYIGNDIKVAKITEKGYYYYNGTEWVRRAGNNDDIWQKQSNNDIKLVDGNIESNISYSSVGAFKNVPKVLRNYSKHNPSTQQIETGSIDLSSMNLGNSLNINLGYADKIPVSYVDPRYKEKQLIHNYLLVDEKNDAGVYNRIFGQRNTIATTANTASNYSSLYANVNASEHYGKGKINLMIGDYSIATLYDGSADRVVGAYSQASSYTANQTPYMTAAFNYLTPRGTGEVNQLFGTENRIHLNKYSKGTLNAVALNYNQAIITDTWTGKIGRLVGNSTYFNIPTTINSIDEMYGLVVANVDRGVNKNYAIYTNAGENSFGDKVTIRNHNWTSNQETVFQFINGTSVDGTKKVNATTQIVDQMNGRGDGGSNLIFRTQSPTLGTNPNLTLPTEKMRISADGAVGIGVESPAEKLEVAGNVKATGFIGTNAAIFPDYVFQKYYTGTSSIKSDYSFKTLSQVEDFVKTNGHLPGYQSAEAIKKQGYIDLMATQLTNVEKIEELYLHSIEQDKALKAKDAKIAELEARLQKLETLLVK</sequence>
<evidence type="ECO:0000313" key="2">
    <source>
        <dbReference type="Proteomes" id="UP001284033"/>
    </source>
</evidence>
<gene>
    <name evidence="1" type="ORF">PG303_09225</name>
</gene>
<dbReference type="AlphaFoldDB" id="A0AAP6HFT8"/>
<accession>A0AAP6HFT8</accession>
<proteinExistence type="predicted"/>
<dbReference type="Proteomes" id="UP001284033">
    <property type="component" value="Unassembled WGS sequence"/>
</dbReference>
<dbReference type="RefSeq" id="WP_154468469.1">
    <property type="nucleotide sequence ID" value="NZ_CP121210.1"/>
</dbReference>
<reference evidence="1" key="1">
    <citation type="submission" date="2023-01" db="EMBL/GenBank/DDBJ databases">
        <title>Genome-based studies on antimicrobial resistance profiles of Riemerella anatipestifer in China, 1994 to 2021.</title>
        <authorList>
            <person name="Yang Z."/>
            <person name="Zhu D."/>
        </authorList>
    </citation>
    <scope>NUCLEOTIDE SEQUENCE</scope>
    <source>
        <strain evidence="1">RCAD1218</strain>
    </source>
</reference>
<protein>
    <submittedName>
        <fullName evidence="1">Uncharacterized protein</fullName>
    </submittedName>
</protein>
<organism evidence="1 2">
    <name type="scientific">Riemerella anatipestifer</name>
    <name type="common">Moraxella anatipestifer</name>
    <dbReference type="NCBI Taxonomy" id="34085"/>
    <lineage>
        <taxon>Bacteria</taxon>
        <taxon>Pseudomonadati</taxon>
        <taxon>Bacteroidota</taxon>
        <taxon>Flavobacteriia</taxon>
        <taxon>Flavobacteriales</taxon>
        <taxon>Weeksellaceae</taxon>
        <taxon>Riemerella</taxon>
    </lineage>
</organism>
<name>A0AAP6HFT8_RIEAN</name>
<evidence type="ECO:0000313" key="1">
    <source>
        <dbReference type="EMBL" id="MDY3513394.1"/>
    </source>
</evidence>